<accession>A0A2L0II77</accession>
<reference evidence="2 3" key="1">
    <citation type="submission" date="2018-01" db="EMBL/GenBank/DDBJ databases">
        <title>Complete and assembled Genome of Pantoea gaviniae DSM22758T.</title>
        <authorList>
            <person name="Stevens M.J.A."/>
            <person name="Zurfluh K."/>
            <person name="Stephan R."/>
        </authorList>
    </citation>
    <scope>NUCLEOTIDE SEQUENCE [LARGE SCALE GENOMIC DNA]</scope>
    <source>
        <strain evidence="2 3">DSM 22758</strain>
    </source>
</reference>
<proteinExistence type="predicted"/>
<evidence type="ECO:0000313" key="3">
    <source>
        <dbReference type="Proteomes" id="UP000238365"/>
    </source>
</evidence>
<dbReference type="InterPro" id="IPR005039">
    <property type="entry name" value="Ant_C"/>
</dbReference>
<dbReference type="RefSeq" id="WP_104958098.1">
    <property type="nucleotide sequence ID" value="NZ_CP026377.1"/>
</dbReference>
<dbReference type="Proteomes" id="UP000238365">
    <property type="component" value="Chromosome"/>
</dbReference>
<sequence length="234" mass="26278">MLTVAANEELKMSSLDFLNNIINPARIESGQNAVRPSDFHERVNDEIDEELNYENFVVGKTGHKTYYTMLNMEQMTLIGMRESKAVRRSVLSSLKEMQAKQYQLPDFTNPAEAARAWASEFEQKKLAQQQLAIAAPKAEFYDRYADASGTFGFRQVCKALGEKEHLVRTVLVEKSVMYRLGGQLTPYQNHIDAGRFTVKTGEADNGHAFTQARFTTKGVTYVAGLIAEHKLSAA</sequence>
<dbReference type="KEGG" id="pgz:C2E15_15085"/>
<evidence type="ECO:0000313" key="2">
    <source>
        <dbReference type="EMBL" id="AUX94267.1"/>
    </source>
</evidence>
<feature type="domain" description="Antirepressor protein C-terminal" evidence="1">
    <location>
        <begin position="128"/>
        <end position="228"/>
    </location>
</feature>
<dbReference type="AlphaFoldDB" id="A0A2L0II77"/>
<protein>
    <recommendedName>
        <fullName evidence="1">Antirepressor protein C-terminal domain-containing protein</fullName>
    </recommendedName>
</protein>
<name>A0A2L0II77_9GAMM</name>
<organism evidence="2 3">
    <name type="scientific">Mixta gaviniae</name>
    <dbReference type="NCBI Taxonomy" id="665914"/>
    <lineage>
        <taxon>Bacteria</taxon>
        <taxon>Pseudomonadati</taxon>
        <taxon>Pseudomonadota</taxon>
        <taxon>Gammaproteobacteria</taxon>
        <taxon>Enterobacterales</taxon>
        <taxon>Erwiniaceae</taxon>
        <taxon>Mixta</taxon>
    </lineage>
</organism>
<gene>
    <name evidence="2" type="ORF">C2E15_15085</name>
</gene>
<keyword evidence="3" id="KW-1185">Reference proteome</keyword>
<dbReference type="Pfam" id="PF03374">
    <property type="entry name" value="ANT"/>
    <property type="match status" value="1"/>
</dbReference>
<dbReference type="GO" id="GO:0003677">
    <property type="term" value="F:DNA binding"/>
    <property type="evidence" value="ECO:0007669"/>
    <property type="project" value="InterPro"/>
</dbReference>
<evidence type="ECO:0000259" key="1">
    <source>
        <dbReference type="Pfam" id="PF03374"/>
    </source>
</evidence>
<dbReference type="EMBL" id="CP026377">
    <property type="protein sequence ID" value="AUX94267.1"/>
    <property type="molecule type" value="Genomic_DNA"/>
</dbReference>